<evidence type="ECO:0000313" key="3">
    <source>
        <dbReference type="Proteomes" id="UP000299084"/>
    </source>
</evidence>
<sequence length="563" mass="65207">MILNSIKVDKDLRKICAPIFEVNLHLRTPAESNSSENSKENLHESDKCREKSVMCEDEISENEVSLVIKHSNEELLPVMKPESSSFNLEILSDLDLTAELEKKYMSDGFSEFPTDLFITPNRLEFSRKIQNMLTDIEICITKIIPLCQDPRLSVFTNSALIMDLPNKRKGVIDYKNQTRWPDCQILFEMDPAYQSQIVDSSLQKLECAPTEKEEFVEHFTFLDTISSKISKLEKEFSAIAQLYSVVRYYQIHISEEQIAIYKILLTKFDQLKTSMKLSEANKDAAIAKFRNNLEVYITGLRVDVSNLKAKIRDPVLLYAGTQVSTAMEMIHTLSEEAASLAIKAKTYSNYQDRFDDAQSHMHSLNMEEITQIVLSEIADIEYDLTLRKILWDAQEDWGTLFREWRNSTLHSIDIESVHRNVSKWMQIIFVLEKGLPKNDMMFQYENEINEISTSATNEAALEKMLFKIIDLWNTTPLHLVPHHTETYSILIISSIDDILAQLEESQIILATVKGTSYLGPIKDLADEWDQNLTLFSYTLEEWMNCQRNWLYLEPIFHSTEIQR</sequence>
<feature type="domain" description="Dynein heavy chain linker" evidence="1">
    <location>
        <begin position="442"/>
        <end position="563"/>
    </location>
</feature>
<dbReference type="EMBL" id="JWIN03000023">
    <property type="protein sequence ID" value="KAB1258574.1"/>
    <property type="molecule type" value="Genomic_DNA"/>
</dbReference>
<evidence type="ECO:0000259" key="1">
    <source>
        <dbReference type="Pfam" id="PF08393"/>
    </source>
</evidence>
<dbReference type="GO" id="GO:0045505">
    <property type="term" value="F:dynein intermediate chain binding"/>
    <property type="evidence" value="ECO:0007669"/>
    <property type="project" value="InterPro"/>
</dbReference>
<reference evidence="2 3" key="1">
    <citation type="journal article" date="2019" name="Mol. Ecol. Resour.">
        <title>Improving Illumina assemblies with Hi-C and long reads: an example with the North African dromedary.</title>
        <authorList>
            <person name="Elbers J.P."/>
            <person name="Rogers M.F."/>
            <person name="Perelman P.L."/>
            <person name="Proskuryakova A.A."/>
            <person name="Serdyukova N.A."/>
            <person name="Johnson W.E."/>
            <person name="Horin P."/>
            <person name="Corander J."/>
            <person name="Murphy D."/>
            <person name="Burger P.A."/>
        </authorList>
    </citation>
    <scope>NUCLEOTIDE SEQUENCE [LARGE SCALE GENOMIC DNA]</scope>
    <source>
        <strain evidence="2">Drom800</strain>
        <tissue evidence="2">Blood</tissue>
    </source>
</reference>
<protein>
    <submittedName>
        <fullName evidence="2">Dynein heavy chain 14</fullName>
    </submittedName>
</protein>
<dbReference type="InterPro" id="IPR026983">
    <property type="entry name" value="DHC"/>
</dbReference>
<dbReference type="PANTHER" id="PTHR22878:SF64">
    <property type="entry name" value="DYNEIN AXONEMAL HEAVY CHAIN 14"/>
    <property type="match status" value="1"/>
</dbReference>
<keyword evidence="3" id="KW-1185">Reference proteome</keyword>
<dbReference type="AlphaFoldDB" id="A0A5N4CJN4"/>
<dbReference type="InterPro" id="IPR042222">
    <property type="entry name" value="Dynein_2_N"/>
</dbReference>
<evidence type="ECO:0000313" key="2">
    <source>
        <dbReference type="EMBL" id="KAB1258574.1"/>
    </source>
</evidence>
<accession>A0A5N4CJN4</accession>
<dbReference type="Pfam" id="PF08393">
    <property type="entry name" value="DHC_N2"/>
    <property type="match status" value="1"/>
</dbReference>
<proteinExistence type="predicted"/>
<dbReference type="InterPro" id="IPR013602">
    <property type="entry name" value="Dynein_heavy_linker"/>
</dbReference>
<dbReference type="Gene3D" id="1.20.140.100">
    <property type="entry name" value="Dynein heavy chain, N-terminal domain 2"/>
    <property type="match status" value="1"/>
</dbReference>
<dbReference type="STRING" id="9838.ENSCDRP00005028793"/>
<dbReference type="GO" id="GO:0007018">
    <property type="term" value="P:microtubule-based movement"/>
    <property type="evidence" value="ECO:0007669"/>
    <property type="project" value="InterPro"/>
</dbReference>
<organism evidence="2 3">
    <name type="scientific">Camelus dromedarius</name>
    <name type="common">Dromedary</name>
    <name type="synonym">Arabian camel</name>
    <dbReference type="NCBI Taxonomy" id="9838"/>
    <lineage>
        <taxon>Eukaryota</taxon>
        <taxon>Metazoa</taxon>
        <taxon>Chordata</taxon>
        <taxon>Craniata</taxon>
        <taxon>Vertebrata</taxon>
        <taxon>Euteleostomi</taxon>
        <taxon>Mammalia</taxon>
        <taxon>Eutheria</taxon>
        <taxon>Laurasiatheria</taxon>
        <taxon>Artiodactyla</taxon>
        <taxon>Tylopoda</taxon>
        <taxon>Camelidae</taxon>
        <taxon>Camelus</taxon>
    </lineage>
</organism>
<comment type="caution">
    <text evidence="2">The sequence shown here is derived from an EMBL/GenBank/DDBJ whole genome shotgun (WGS) entry which is preliminary data.</text>
</comment>
<dbReference type="GO" id="GO:0030286">
    <property type="term" value="C:dynein complex"/>
    <property type="evidence" value="ECO:0007669"/>
    <property type="project" value="InterPro"/>
</dbReference>
<name>A0A5N4CJN4_CAMDR</name>
<dbReference type="GO" id="GO:0051959">
    <property type="term" value="F:dynein light intermediate chain binding"/>
    <property type="evidence" value="ECO:0007669"/>
    <property type="project" value="InterPro"/>
</dbReference>
<dbReference type="Proteomes" id="UP000299084">
    <property type="component" value="Unassembled WGS sequence"/>
</dbReference>
<gene>
    <name evidence="2" type="ORF">Cadr_000023216</name>
</gene>
<dbReference type="PANTHER" id="PTHR22878">
    <property type="entry name" value="DYNEIN HEAVY CHAIN 6, AXONEMAL-LIKE-RELATED"/>
    <property type="match status" value="1"/>
</dbReference>